<organism evidence="9 10">
    <name type="scientific">Spinactinospora alkalitolerans</name>
    <dbReference type="NCBI Taxonomy" id="687207"/>
    <lineage>
        <taxon>Bacteria</taxon>
        <taxon>Bacillati</taxon>
        <taxon>Actinomycetota</taxon>
        <taxon>Actinomycetes</taxon>
        <taxon>Streptosporangiales</taxon>
        <taxon>Nocardiopsidaceae</taxon>
        <taxon>Spinactinospora</taxon>
    </lineage>
</organism>
<name>A0A852TSW6_9ACTN</name>
<dbReference type="Pfam" id="PF04545">
    <property type="entry name" value="Sigma70_r4"/>
    <property type="match status" value="1"/>
</dbReference>
<dbReference type="Pfam" id="PF04542">
    <property type="entry name" value="Sigma70_r2"/>
    <property type="match status" value="1"/>
</dbReference>
<dbReference type="Gene3D" id="1.20.120.1810">
    <property type="match status" value="1"/>
</dbReference>
<dbReference type="RefSeq" id="WP_179643111.1">
    <property type="nucleotide sequence ID" value="NZ_BAAAYY010000009.1"/>
</dbReference>
<dbReference type="InterPro" id="IPR014322">
    <property type="entry name" value="RNA_pol_sigma-B/F/G"/>
</dbReference>
<evidence type="ECO:0000313" key="9">
    <source>
        <dbReference type="EMBL" id="NYE47109.1"/>
    </source>
</evidence>
<keyword evidence="1" id="KW-0805">Transcription regulation</keyword>
<evidence type="ECO:0000256" key="5">
    <source>
        <dbReference type="SAM" id="MobiDB-lite"/>
    </source>
</evidence>
<evidence type="ECO:0000259" key="8">
    <source>
        <dbReference type="Pfam" id="PF04545"/>
    </source>
</evidence>
<keyword evidence="2" id="KW-0731">Sigma factor</keyword>
<dbReference type="InterPro" id="IPR014284">
    <property type="entry name" value="RNA_pol_sigma-70_dom"/>
</dbReference>
<dbReference type="InterPro" id="IPR013324">
    <property type="entry name" value="RNA_pol_sigma_r3/r4-like"/>
</dbReference>
<evidence type="ECO:0000313" key="10">
    <source>
        <dbReference type="Proteomes" id="UP000589036"/>
    </source>
</evidence>
<dbReference type="NCBIfam" id="TIGR02980">
    <property type="entry name" value="SigBFG"/>
    <property type="match status" value="1"/>
</dbReference>
<evidence type="ECO:0000256" key="1">
    <source>
        <dbReference type="ARBA" id="ARBA00023015"/>
    </source>
</evidence>
<sequence length="281" mass="30880">MLTLDTHTAPRSRASSAPSSGADTAPPVPRPRTSPENLLAALAEMPADAPDAARIRSTLAEIYMPLAHREARRYRSRGEPFDDLYQVAMLGVMKAIKGFDPGYGRPFVSYLLPMVTGELKRHFRDATWAVRVPRKHQEKRTELNRFTIEFTQSRGRAPTTAETAEALGMDTDAAVELIDAATAYSALSLDAPYGDRQEEDTSLGDTLGQADHALESVVDREALQAALAELPARRRRIVLLRFFGNKTQAEIAEALGISQMHVSRLLAQTLDQLHASLMAES</sequence>
<dbReference type="InterPro" id="IPR000943">
    <property type="entry name" value="RNA_pol_sigma70"/>
</dbReference>
<protein>
    <submittedName>
        <fullName evidence="9">RNA polymerase sigma-B factor</fullName>
    </submittedName>
</protein>
<feature type="region of interest" description="Disordered" evidence="5">
    <location>
        <begin position="1"/>
        <end position="34"/>
    </location>
</feature>
<dbReference type="AlphaFoldDB" id="A0A852TSW6"/>
<proteinExistence type="predicted"/>
<dbReference type="CDD" id="cd06171">
    <property type="entry name" value="Sigma70_r4"/>
    <property type="match status" value="1"/>
</dbReference>
<dbReference type="InterPro" id="IPR007630">
    <property type="entry name" value="RNA_pol_sigma70_r4"/>
</dbReference>
<dbReference type="InterPro" id="IPR007624">
    <property type="entry name" value="RNA_pol_sigma70_r3"/>
</dbReference>
<dbReference type="Pfam" id="PF04539">
    <property type="entry name" value="Sigma70_r3"/>
    <property type="match status" value="1"/>
</dbReference>
<comment type="caution">
    <text evidence="9">The sequence shown here is derived from an EMBL/GenBank/DDBJ whole genome shotgun (WGS) entry which is preliminary data.</text>
</comment>
<dbReference type="InterPro" id="IPR013325">
    <property type="entry name" value="RNA_pol_sigma_r2"/>
</dbReference>
<dbReference type="Proteomes" id="UP000589036">
    <property type="component" value="Unassembled WGS sequence"/>
</dbReference>
<keyword evidence="10" id="KW-1185">Reference proteome</keyword>
<evidence type="ECO:0000256" key="4">
    <source>
        <dbReference type="ARBA" id="ARBA00023163"/>
    </source>
</evidence>
<evidence type="ECO:0000259" key="7">
    <source>
        <dbReference type="Pfam" id="PF04542"/>
    </source>
</evidence>
<evidence type="ECO:0000259" key="6">
    <source>
        <dbReference type="Pfam" id="PF04539"/>
    </source>
</evidence>
<dbReference type="Gene3D" id="1.20.140.160">
    <property type="match status" value="1"/>
</dbReference>
<reference evidence="9 10" key="1">
    <citation type="submission" date="2020-07" db="EMBL/GenBank/DDBJ databases">
        <title>Sequencing the genomes of 1000 actinobacteria strains.</title>
        <authorList>
            <person name="Klenk H.-P."/>
        </authorList>
    </citation>
    <scope>NUCLEOTIDE SEQUENCE [LARGE SCALE GENOMIC DNA]</scope>
    <source>
        <strain evidence="9 10">CXB654</strain>
    </source>
</reference>
<dbReference type="EMBL" id="JACCCC010000001">
    <property type="protein sequence ID" value="NYE47109.1"/>
    <property type="molecule type" value="Genomic_DNA"/>
</dbReference>
<dbReference type="GO" id="GO:0016987">
    <property type="term" value="F:sigma factor activity"/>
    <property type="evidence" value="ECO:0007669"/>
    <property type="project" value="UniProtKB-KW"/>
</dbReference>
<evidence type="ECO:0000256" key="3">
    <source>
        <dbReference type="ARBA" id="ARBA00023125"/>
    </source>
</evidence>
<feature type="domain" description="RNA polymerase sigma-70 region 2" evidence="7">
    <location>
        <begin position="60"/>
        <end position="128"/>
    </location>
</feature>
<gene>
    <name evidence="9" type="ORF">HDA32_002229</name>
</gene>
<dbReference type="NCBIfam" id="TIGR02937">
    <property type="entry name" value="sigma70-ECF"/>
    <property type="match status" value="1"/>
</dbReference>
<feature type="domain" description="RNA polymerase sigma-70 region 3" evidence="6">
    <location>
        <begin position="138"/>
        <end position="207"/>
    </location>
</feature>
<dbReference type="GO" id="GO:0003677">
    <property type="term" value="F:DNA binding"/>
    <property type="evidence" value="ECO:0007669"/>
    <property type="project" value="UniProtKB-KW"/>
</dbReference>
<dbReference type="PANTHER" id="PTHR30385">
    <property type="entry name" value="SIGMA FACTOR F FLAGELLAR"/>
    <property type="match status" value="1"/>
</dbReference>
<keyword evidence="4" id="KW-0804">Transcription</keyword>
<feature type="domain" description="RNA polymerase sigma-70 region 4" evidence="8">
    <location>
        <begin position="226"/>
        <end position="273"/>
    </location>
</feature>
<dbReference type="SUPFAM" id="SSF88659">
    <property type="entry name" value="Sigma3 and sigma4 domains of RNA polymerase sigma factors"/>
    <property type="match status" value="2"/>
</dbReference>
<feature type="compositionally biased region" description="Low complexity" evidence="5">
    <location>
        <begin position="9"/>
        <end position="20"/>
    </location>
</feature>
<evidence type="ECO:0000256" key="2">
    <source>
        <dbReference type="ARBA" id="ARBA00023082"/>
    </source>
</evidence>
<accession>A0A852TSW6</accession>
<dbReference type="InterPro" id="IPR007627">
    <property type="entry name" value="RNA_pol_sigma70_r2"/>
</dbReference>
<keyword evidence="3" id="KW-0238">DNA-binding</keyword>
<dbReference type="PRINTS" id="PR00046">
    <property type="entry name" value="SIGMA70FCT"/>
</dbReference>
<dbReference type="PANTHER" id="PTHR30385:SF4">
    <property type="entry name" value="RNA POLYMERASE SIGMA-E FACTOR"/>
    <property type="match status" value="1"/>
</dbReference>
<dbReference type="GO" id="GO:0006352">
    <property type="term" value="P:DNA-templated transcription initiation"/>
    <property type="evidence" value="ECO:0007669"/>
    <property type="project" value="InterPro"/>
</dbReference>
<dbReference type="SUPFAM" id="SSF88946">
    <property type="entry name" value="Sigma2 domain of RNA polymerase sigma factors"/>
    <property type="match status" value="1"/>
</dbReference>